<feature type="non-terminal residue" evidence="5">
    <location>
        <position position="79"/>
    </location>
</feature>
<dbReference type="OrthoDB" id="566614at2759"/>
<dbReference type="AlphaFoldDB" id="C1E6F0"/>
<dbReference type="PANTHER" id="PTHR45295:SF1">
    <property type="entry name" value="CHAPERONE PROTEIN DNAJ C76, CHLOROPLASTIC"/>
    <property type="match status" value="1"/>
</dbReference>
<dbReference type="OMA" id="CIYWVKR"/>
<dbReference type="InterPro" id="IPR017896">
    <property type="entry name" value="4Fe4S_Fe-S-bd"/>
</dbReference>
<organism evidence="5 6">
    <name type="scientific">Micromonas commoda (strain RCC299 / NOUM17 / CCMP2709)</name>
    <name type="common">Picoplanktonic green alga</name>
    <dbReference type="NCBI Taxonomy" id="296587"/>
    <lineage>
        <taxon>Eukaryota</taxon>
        <taxon>Viridiplantae</taxon>
        <taxon>Chlorophyta</taxon>
        <taxon>Mamiellophyceae</taxon>
        <taxon>Mamiellales</taxon>
        <taxon>Mamiellaceae</taxon>
        <taxon>Micromonas</taxon>
    </lineage>
</organism>
<proteinExistence type="predicted"/>
<dbReference type="STRING" id="296587.C1E6F0"/>
<evidence type="ECO:0000313" key="6">
    <source>
        <dbReference type="Proteomes" id="UP000002009"/>
    </source>
</evidence>
<dbReference type="Proteomes" id="UP000002009">
    <property type="component" value="Chromosome 5"/>
</dbReference>
<dbReference type="InterPro" id="IPR001080">
    <property type="entry name" value="3Fe4S_ferredoxin"/>
</dbReference>
<dbReference type="EMBL" id="CP001326">
    <property type="protein sequence ID" value="ACO63414.1"/>
    <property type="molecule type" value="Genomic_DNA"/>
</dbReference>
<dbReference type="SUPFAM" id="SSF54862">
    <property type="entry name" value="4Fe-4S ferredoxins"/>
    <property type="match status" value="1"/>
</dbReference>
<protein>
    <recommendedName>
        <fullName evidence="4">4Fe-4S ferredoxin-type domain-containing protein</fullName>
    </recommendedName>
</protein>
<feature type="non-terminal residue" evidence="5">
    <location>
        <position position="1"/>
    </location>
</feature>
<dbReference type="PANTHER" id="PTHR45295">
    <property type="entry name" value="CHAPERONE PROTEIN DNAJ C76, CHLOROPLASTIC"/>
    <property type="match status" value="1"/>
</dbReference>
<gene>
    <name evidence="5" type="ORF">MICPUN_74037</name>
</gene>
<name>C1E6F0_MICCC</name>
<dbReference type="RefSeq" id="XP_002502156.1">
    <property type="nucleotide sequence ID" value="XM_002502110.1"/>
</dbReference>
<evidence type="ECO:0000256" key="2">
    <source>
        <dbReference type="ARBA" id="ARBA00023004"/>
    </source>
</evidence>
<evidence type="ECO:0000256" key="3">
    <source>
        <dbReference type="ARBA" id="ARBA00023014"/>
    </source>
</evidence>
<dbReference type="PROSITE" id="PS51379">
    <property type="entry name" value="4FE4S_FER_2"/>
    <property type="match status" value="1"/>
</dbReference>
<evidence type="ECO:0000259" key="4">
    <source>
        <dbReference type="PROSITE" id="PS51379"/>
    </source>
</evidence>
<feature type="domain" description="4Fe-4S ferredoxin-type" evidence="4">
    <location>
        <begin position="8"/>
        <end position="36"/>
    </location>
</feature>
<dbReference type="GO" id="GO:0009055">
    <property type="term" value="F:electron transfer activity"/>
    <property type="evidence" value="ECO:0007669"/>
    <property type="project" value="InterPro"/>
</dbReference>
<dbReference type="GeneID" id="8243829"/>
<reference evidence="5 6" key="1">
    <citation type="journal article" date="2009" name="Science">
        <title>Green evolution and dynamic adaptations revealed by genomes of the marine picoeukaryotes Micromonas.</title>
        <authorList>
            <person name="Worden A.Z."/>
            <person name="Lee J.H."/>
            <person name="Mock T."/>
            <person name="Rouze P."/>
            <person name="Simmons M.P."/>
            <person name="Aerts A.L."/>
            <person name="Allen A.E."/>
            <person name="Cuvelier M.L."/>
            <person name="Derelle E."/>
            <person name="Everett M.V."/>
            <person name="Foulon E."/>
            <person name="Grimwood J."/>
            <person name="Gundlach H."/>
            <person name="Henrissat B."/>
            <person name="Napoli C."/>
            <person name="McDonald S.M."/>
            <person name="Parker M.S."/>
            <person name="Rombauts S."/>
            <person name="Salamov A."/>
            <person name="Von Dassow P."/>
            <person name="Badger J.H."/>
            <person name="Coutinho P.M."/>
            <person name="Demir E."/>
            <person name="Dubchak I."/>
            <person name="Gentemann C."/>
            <person name="Eikrem W."/>
            <person name="Gready J.E."/>
            <person name="John U."/>
            <person name="Lanier W."/>
            <person name="Lindquist E.A."/>
            <person name="Lucas S."/>
            <person name="Mayer K.F."/>
            <person name="Moreau H."/>
            <person name="Not F."/>
            <person name="Otillar R."/>
            <person name="Panaud O."/>
            <person name="Pangilinan J."/>
            <person name="Paulsen I."/>
            <person name="Piegu B."/>
            <person name="Poliakov A."/>
            <person name="Robbens S."/>
            <person name="Schmutz J."/>
            <person name="Toulza E."/>
            <person name="Wyss T."/>
            <person name="Zelensky A."/>
            <person name="Zhou K."/>
            <person name="Armbrust E.V."/>
            <person name="Bhattacharya D."/>
            <person name="Goodenough U.W."/>
            <person name="Van de Peer Y."/>
            <person name="Grigoriev I.V."/>
        </authorList>
    </citation>
    <scope>NUCLEOTIDE SEQUENCE [LARGE SCALE GENOMIC DNA]</scope>
    <source>
        <strain evidence="6">RCC299 / NOUM17</strain>
    </source>
</reference>
<dbReference type="Gene3D" id="3.30.70.20">
    <property type="match status" value="1"/>
</dbReference>
<sequence length="79" mass="8907">LGPDSETKAIFVDESTCIGCRACVTWAAGTFEMVEDQNAGRARCTRQWNDDEETMQIAVEMCPVDCIYWVKRSQLAILE</sequence>
<dbReference type="eggNOG" id="KOG0716">
    <property type="taxonomic scope" value="Eukaryota"/>
</dbReference>
<accession>C1E6F0</accession>
<keyword evidence="1" id="KW-0479">Metal-binding</keyword>
<dbReference type="GO" id="GO:0005506">
    <property type="term" value="F:iron ion binding"/>
    <property type="evidence" value="ECO:0007669"/>
    <property type="project" value="InterPro"/>
</dbReference>
<dbReference type="GO" id="GO:0051536">
    <property type="term" value="F:iron-sulfur cluster binding"/>
    <property type="evidence" value="ECO:0007669"/>
    <property type="project" value="UniProtKB-KW"/>
</dbReference>
<keyword evidence="3" id="KW-0411">Iron-sulfur</keyword>
<dbReference type="PRINTS" id="PR00352">
    <property type="entry name" value="3FE4SFRDOXIN"/>
</dbReference>
<dbReference type="KEGG" id="mis:MICPUN_74037"/>
<dbReference type="InParanoid" id="C1E6F0"/>
<evidence type="ECO:0000313" key="5">
    <source>
        <dbReference type="EMBL" id="ACO63414.1"/>
    </source>
</evidence>
<keyword evidence="2" id="KW-0408">Iron</keyword>
<dbReference type="Pfam" id="PF13370">
    <property type="entry name" value="Fer4_13"/>
    <property type="match status" value="1"/>
</dbReference>
<evidence type="ECO:0000256" key="1">
    <source>
        <dbReference type="ARBA" id="ARBA00022723"/>
    </source>
</evidence>
<keyword evidence="6" id="KW-1185">Reference proteome</keyword>